<organism evidence="1 2">
    <name type="scientific">Methylobacterium symbioticum</name>
    <dbReference type="NCBI Taxonomy" id="2584084"/>
    <lineage>
        <taxon>Bacteria</taxon>
        <taxon>Pseudomonadati</taxon>
        <taxon>Pseudomonadota</taxon>
        <taxon>Alphaproteobacteria</taxon>
        <taxon>Hyphomicrobiales</taxon>
        <taxon>Methylobacteriaceae</taxon>
        <taxon>Methylobacterium</taxon>
    </lineage>
</organism>
<keyword evidence="2" id="KW-1185">Reference proteome</keyword>
<proteinExistence type="predicted"/>
<dbReference type="AlphaFoldDB" id="A0A509EFN3"/>
<name>A0A509EFN3_9HYPH</name>
<evidence type="ECO:0000313" key="1">
    <source>
        <dbReference type="EMBL" id="VUD72003.1"/>
    </source>
</evidence>
<sequence length="83" mass="9073">MVDRSSRTAEFWASVTDLVTTKVEPVLGADATARAPVRAYLRDLEAVARSEGGSREALQVIASGRRLLGDRSDITEADRRRLS</sequence>
<dbReference type="Proteomes" id="UP000410984">
    <property type="component" value="Unassembled WGS sequence"/>
</dbReference>
<protein>
    <submittedName>
        <fullName evidence="1">Uncharacterized protein</fullName>
    </submittedName>
</protein>
<reference evidence="1 2" key="1">
    <citation type="submission" date="2019-06" db="EMBL/GenBank/DDBJ databases">
        <authorList>
            <person name="Rodrigo-Torres L."/>
            <person name="Arahal R. D."/>
            <person name="Lucena T."/>
        </authorList>
    </citation>
    <scope>NUCLEOTIDE SEQUENCE [LARGE SCALE GENOMIC DNA]</scope>
    <source>
        <strain evidence="1 2">SB0023/3</strain>
    </source>
</reference>
<accession>A0A509EFN3</accession>
<dbReference type="EMBL" id="CABFPH010000032">
    <property type="protein sequence ID" value="VUD72003.1"/>
    <property type="molecule type" value="Genomic_DNA"/>
</dbReference>
<gene>
    <name evidence="1" type="ORF">MET9862_02596</name>
</gene>
<evidence type="ECO:0000313" key="2">
    <source>
        <dbReference type="Proteomes" id="UP000410984"/>
    </source>
</evidence>
<dbReference type="RefSeq" id="WP_142583366.1">
    <property type="nucleotide sequence ID" value="NZ_CABFPH010000032.1"/>
</dbReference>
<dbReference type="OrthoDB" id="7992716at2"/>